<dbReference type="AlphaFoldDB" id="A0A0W8F239"/>
<gene>
    <name evidence="1" type="ORF">ASZ90_015466</name>
</gene>
<reference evidence="1" key="1">
    <citation type="journal article" date="2015" name="Proc. Natl. Acad. Sci. U.S.A.">
        <title>Networks of energetic and metabolic interactions define dynamics in microbial communities.</title>
        <authorList>
            <person name="Embree M."/>
            <person name="Liu J.K."/>
            <person name="Al-Bassam M.M."/>
            <person name="Zengler K."/>
        </authorList>
    </citation>
    <scope>NUCLEOTIDE SEQUENCE</scope>
</reference>
<dbReference type="InterPro" id="IPR023393">
    <property type="entry name" value="START-like_dom_sf"/>
</dbReference>
<dbReference type="EMBL" id="LNQE01001608">
    <property type="protein sequence ID" value="KUG14889.1"/>
    <property type="molecule type" value="Genomic_DNA"/>
</dbReference>
<accession>A0A0W8F239</accession>
<evidence type="ECO:0000313" key="1">
    <source>
        <dbReference type="EMBL" id="KUG14889.1"/>
    </source>
</evidence>
<organism evidence="1">
    <name type="scientific">hydrocarbon metagenome</name>
    <dbReference type="NCBI Taxonomy" id="938273"/>
    <lineage>
        <taxon>unclassified sequences</taxon>
        <taxon>metagenomes</taxon>
        <taxon>ecological metagenomes</taxon>
    </lineage>
</organism>
<name>A0A0W8F239_9ZZZZ</name>
<protein>
    <submittedName>
        <fullName evidence="1">Uncharacterized protein</fullName>
    </submittedName>
</protein>
<dbReference type="SUPFAM" id="SSF55961">
    <property type="entry name" value="Bet v1-like"/>
    <property type="match status" value="1"/>
</dbReference>
<dbReference type="Gene3D" id="3.30.530.20">
    <property type="match status" value="1"/>
</dbReference>
<comment type="caution">
    <text evidence="1">The sequence shown here is derived from an EMBL/GenBank/DDBJ whole genome shotgun (WGS) entry which is preliminary data.</text>
</comment>
<proteinExistence type="predicted"/>
<sequence>MPWTATATEYEVNRKFEKTIDSGSVVIEQHNTYTPTPEGTMFSLVYDMSFSGGMRVLSPLIVRSMRTEMKKSLMKMKQILEE</sequence>